<dbReference type="SUPFAM" id="SSF52096">
    <property type="entry name" value="ClpP/crotonase"/>
    <property type="match status" value="1"/>
</dbReference>
<gene>
    <name evidence="2" type="ORF">R3Q59_31675</name>
</gene>
<evidence type="ECO:0000313" key="2">
    <source>
        <dbReference type="EMBL" id="MDV6285042.1"/>
    </source>
</evidence>
<dbReference type="RefSeq" id="WP_317570713.1">
    <property type="nucleotide sequence ID" value="NZ_JAWLKA010000022.1"/>
</dbReference>
<dbReference type="InterPro" id="IPR051683">
    <property type="entry name" value="Enoyl-CoA_Hydratase/Isomerase"/>
</dbReference>
<name>A0ABU4CN86_RHOJO</name>
<organism evidence="2 3">
    <name type="scientific">Rhodococcus jostii</name>
    <dbReference type="NCBI Taxonomy" id="132919"/>
    <lineage>
        <taxon>Bacteria</taxon>
        <taxon>Bacillati</taxon>
        <taxon>Actinomycetota</taxon>
        <taxon>Actinomycetes</taxon>
        <taxon>Mycobacteriales</taxon>
        <taxon>Nocardiaceae</taxon>
        <taxon>Rhodococcus</taxon>
    </lineage>
</organism>
<dbReference type="Gene3D" id="3.90.226.10">
    <property type="entry name" value="2-enoyl-CoA Hydratase, Chain A, domain 1"/>
    <property type="match status" value="1"/>
</dbReference>
<sequence>MAHLTHERIAFESDGAIARITLDRPQHGNAFDLPMAEDFLEAAERVHDACTTGLRVAVLDAEGPMFCVGGDLQSFATAEDRSALMDQVTSTAHRAIELLTTAPVPVVTIVQGTAAGGGIGIVLTGDIVIAADTAKFKMAYTAAGLSPDFGSTWRLARDLGLARALDLTLTNRVFTAAEAQSWGLISRAVAPDTLPQEVESVIEQLASGPTRAFATSKHLLRTSTDHDFTTQLDHEAAAITTLVGEPAAHEGIDAFLTRRTPQFT</sequence>
<dbReference type="Proteomes" id="UP001185737">
    <property type="component" value="Unassembled WGS sequence"/>
</dbReference>
<keyword evidence="3" id="KW-1185">Reference proteome</keyword>
<protein>
    <submittedName>
        <fullName evidence="2">Enoyl-CoA hydratase-related protein</fullName>
    </submittedName>
</protein>
<reference evidence="2 3" key="1">
    <citation type="submission" date="2023-10" db="EMBL/GenBank/DDBJ databases">
        <title>Development of a sustainable strategy for remediation of hydrocarbon-contaminated territories based on the waste exchange concept.</title>
        <authorList>
            <person name="Krivoruchko A."/>
        </authorList>
    </citation>
    <scope>NUCLEOTIDE SEQUENCE [LARGE SCALE GENOMIC DNA]</scope>
    <source>
        <strain evidence="2 3">IEGM 60</strain>
    </source>
</reference>
<evidence type="ECO:0000256" key="1">
    <source>
        <dbReference type="ARBA" id="ARBA00005254"/>
    </source>
</evidence>
<dbReference type="InterPro" id="IPR001753">
    <property type="entry name" value="Enoyl-CoA_hydra/iso"/>
</dbReference>
<evidence type="ECO:0000313" key="3">
    <source>
        <dbReference type="Proteomes" id="UP001185737"/>
    </source>
</evidence>
<dbReference type="EMBL" id="JAWLKA010000022">
    <property type="protein sequence ID" value="MDV6285042.1"/>
    <property type="molecule type" value="Genomic_DNA"/>
</dbReference>
<dbReference type="PANTHER" id="PTHR42964:SF1">
    <property type="entry name" value="POLYKETIDE BIOSYNTHESIS ENOYL-COA HYDRATASE PKSH-RELATED"/>
    <property type="match status" value="1"/>
</dbReference>
<dbReference type="Pfam" id="PF00378">
    <property type="entry name" value="ECH_1"/>
    <property type="match status" value="1"/>
</dbReference>
<dbReference type="CDD" id="cd06558">
    <property type="entry name" value="crotonase-like"/>
    <property type="match status" value="1"/>
</dbReference>
<accession>A0ABU4CN86</accession>
<comment type="similarity">
    <text evidence="1">Belongs to the enoyl-CoA hydratase/isomerase family.</text>
</comment>
<dbReference type="PANTHER" id="PTHR42964">
    <property type="entry name" value="ENOYL-COA HYDRATASE"/>
    <property type="match status" value="1"/>
</dbReference>
<dbReference type="InterPro" id="IPR029045">
    <property type="entry name" value="ClpP/crotonase-like_dom_sf"/>
</dbReference>
<proteinExistence type="inferred from homology"/>
<comment type="caution">
    <text evidence="2">The sequence shown here is derived from an EMBL/GenBank/DDBJ whole genome shotgun (WGS) entry which is preliminary data.</text>
</comment>